<feature type="domain" description="Fibronectin type III-like" evidence="5">
    <location>
        <begin position="709"/>
        <end position="779"/>
    </location>
</feature>
<dbReference type="Gene3D" id="2.60.40.10">
    <property type="entry name" value="Immunoglobulins"/>
    <property type="match status" value="1"/>
</dbReference>
<dbReference type="InterPro" id="IPR036962">
    <property type="entry name" value="Glyco_hydro_3_N_sf"/>
</dbReference>
<dbReference type="SMART" id="SM01217">
    <property type="entry name" value="Fn3_like"/>
    <property type="match status" value="1"/>
</dbReference>
<dbReference type="GO" id="GO:0031222">
    <property type="term" value="P:arabinan catabolic process"/>
    <property type="evidence" value="ECO:0007669"/>
    <property type="project" value="TreeGrafter"/>
</dbReference>
<dbReference type="PANTHER" id="PTHR42721:SF11">
    <property type="entry name" value="BETA-D-XYLOSIDASE 5-RELATED"/>
    <property type="match status" value="1"/>
</dbReference>
<dbReference type="GO" id="GO:0009044">
    <property type="term" value="F:xylan 1,4-beta-xylosidase activity"/>
    <property type="evidence" value="ECO:0007669"/>
    <property type="project" value="InterPro"/>
</dbReference>
<accession>A0A7J7NYP5</accession>
<dbReference type="Pfam" id="PF01915">
    <property type="entry name" value="Glyco_hydro_3_C"/>
    <property type="match status" value="1"/>
</dbReference>
<evidence type="ECO:0000256" key="1">
    <source>
        <dbReference type="ARBA" id="ARBA00022729"/>
    </source>
</evidence>
<dbReference type="GO" id="GO:0046556">
    <property type="term" value="F:alpha-L-arabinofuranosidase activity"/>
    <property type="evidence" value="ECO:0007669"/>
    <property type="project" value="TreeGrafter"/>
</dbReference>
<dbReference type="InterPro" id="IPR017853">
    <property type="entry name" value="GH"/>
</dbReference>
<dbReference type="SUPFAM" id="SSF51445">
    <property type="entry name" value="(Trans)glycosidases"/>
    <property type="match status" value="1"/>
</dbReference>
<protein>
    <recommendedName>
        <fullName evidence="5">Fibronectin type III-like domain-containing protein</fullName>
    </recommendedName>
</protein>
<dbReference type="FunFam" id="3.20.20.300:FF:000010">
    <property type="entry name" value="Putative beta-D-xylosidase 5"/>
    <property type="match status" value="1"/>
</dbReference>
<keyword evidence="3" id="KW-0326">Glycosidase</keyword>
<dbReference type="AlphaFoldDB" id="A0A7J7NYP5"/>
<evidence type="ECO:0000313" key="6">
    <source>
        <dbReference type="EMBL" id="KAF6172220.1"/>
    </source>
</evidence>
<dbReference type="Gene3D" id="3.20.20.300">
    <property type="entry name" value="Glycoside hydrolase, family 3, N-terminal domain"/>
    <property type="match status" value="1"/>
</dbReference>
<feature type="chain" id="PRO_5029517269" description="Fibronectin type III-like domain-containing protein" evidence="4">
    <location>
        <begin position="23"/>
        <end position="793"/>
    </location>
</feature>
<dbReference type="Pfam" id="PF14310">
    <property type="entry name" value="Fn3-like"/>
    <property type="match status" value="1"/>
</dbReference>
<dbReference type="FunFam" id="3.40.50.1700:FF:000001">
    <property type="entry name" value="probable beta-D-xylosidase 2"/>
    <property type="match status" value="1"/>
</dbReference>
<keyword evidence="2" id="KW-0378">Hydrolase</keyword>
<evidence type="ECO:0000256" key="4">
    <source>
        <dbReference type="SAM" id="SignalP"/>
    </source>
</evidence>
<dbReference type="SUPFAM" id="SSF52279">
    <property type="entry name" value="Beta-D-glucan exohydrolase, C-terminal domain"/>
    <property type="match status" value="1"/>
</dbReference>
<dbReference type="Pfam" id="PF00933">
    <property type="entry name" value="Glyco_hydro_3"/>
    <property type="match status" value="1"/>
</dbReference>
<dbReference type="OrthoDB" id="47059at2759"/>
<dbReference type="PANTHER" id="PTHR42721">
    <property type="entry name" value="SUGAR HYDROLASE-RELATED"/>
    <property type="match status" value="1"/>
</dbReference>
<dbReference type="InterPro" id="IPR001764">
    <property type="entry name" value="Glyco_hydro_3_N"/>
</dbReference>
<organism evidence="6 7">
    <name type="scientific">Kingdonia uniflora</name>
    <dbReference type="NCBI Taxonomy" id="39325"/>
    <lineage>
        <taxon>Eukaryota</taxon>
        <taxon>Viridiplantae</taxon>
        <taxon>Streptophyta</taxon>
        <taxon>Embryophyta</taxon>
        <taxon>Tracheophyta</taxon>
        <taxon>Spermatophyta</taxon>
        <taxon>Magnoliopsida</taxon>
        <taxon>Ranunculales</taxon>
        <taxon>Circaeasteraceae</taxon>
        <taxon>Kingdonia</taxon>
    </lineage>
</organism>
<name>A0A7J7NYP5_9MAGN</name>
<dbReference type="EMBL" id="JACGCM010000440">
    <property type="protein sequence ID" value="KAF6172220.1"/>
    <property type="molecule type" value="Genomic_DNA"/>
</dbReference>
<reference evidence="6 7" key="1">
    <citation type="journal article" date="2020" name="IScience">
        <title>Genome Sequencing of the Endangered Kingdonia uniflora (Circaeasteraceae, Ranunculales) Reveals Potential Mechanisms of Evolutionary Specialization.</title>
        <authorList>
            <person name="Sun Y."/>
            <person name="Deng T."/>
            <person name="Zhang A."/>
            <person name="Moore M.J."/>
            <person name="Landis J.B."/>
            <person name="Lin N."/>
            <person name="Zhang H."/>
            <person name="Zhang X."/>
            <person name="Huang J."/>
            <person name="Zhang X."/>
            <person name="Sun H."/>
            <person name="Wang H."/>
        </authorList>
    </citation>
    <scope>NUCLEOTIDE SEQUENCE [LARGE SCALE GENOMIC DNA]</scope>
    <source>
        <strain evidence="6">TB1705</strain>
        <tissue evidence="6">Leaf</tissue>
    </source>
</reference>
<dbReference type="InterPro" id="IPR044993">
    <property type="entry name" value="BXL"/>
</dbReference>
<keyword evidence="7" id="KW-1185">Reference proteome</keyword>
<dbReference type="InterPro" id="IPR026891">
    <property type="entry name" value="Fn3-like"/>
</dbReference>
<dbReference type="Gene3D" id="3.40.50.1700">
    <property type="entry name" value="Glycoside hydrolase family 3 C-terminal domain"/>
    <property type="match status" value="1"/>
</dbReference>
<evidence type="ECO:0000313" key="7">
    <source>
        <dbReference type="Proteomes" id="UP000541444"/>
    </source>
</evidence>
<dbReference type="InterPro" id="IPR036881">
    <property type="entry name" value="Glyco_hydro_3_C_sf"/>
</dbReference>
<evidence type="ECO:0000256" key="2">
    <source>
        <dbReference type="ARBA" id="ARBA00022801"/>
    </source>
</evidence>
<sequence>MTPFQLLSFLIFTLSTYSSVNAQPNIICNSAKFQLMGTNMNSLPFCDQGLSYHVRAKDLVDRMTLQEKVAQLGDQAVGVERLNLPGYQWWSEALHGVSDVGHGTHFDNNITAATSFPTVILSTASFNETLWKTIGEAVSNEARAMHNLGLAGLTFWSPNINVARDPRWGRILETPGEDPFVVGRYATNYVRGLQDVKGYLKTKDPNSRPLKVGACCKHFAAYDVDNWKGIDRYHFDARVTERDMVETFLLPFEMCVKEGDVASVMCSYNRINGIPTCADPKLLNQTIRERWNLHGYIAADCDSIEVMIHGHKYHNDTPEEAVAQTLKAGLDLDCGSYYSDYATAAVKEGLVKEEEIDHSLHNLYIVLMRLGWFDGTPGGAFTGLGKNDICSPQNLELSADAARQGIVLLKNNNTLPLSFGSGDQKSTFAVVGPHANATIAMIGNYALQSGIACHYSTPLDEISAYGNVKYEPGCSNVKCENGSGVPIAVQTAQGADATFVFVGLDLSVEAESLDRIELKFPGWQEALITELAYAPNVGPIIVVIFSAGGIDISTIKNHPRVSAIIWAGYPGAEGGRAIADIIFGNYNPAGRLPITWYPADYVNKLPMTSMQLRPNPDLNYPGRTYKFYNGSTVYPFGYGLSYTNFTYTIQYAPTLVTIDLAKLQKCKQIELLNGVNLDCPAVLVEDSKCREIVKIVVRVRNTGQRDGAHVVLLYSVPPSNIAGTPIKRLVAFRRVFLRVGEVKTLSFKLNACKSFSIIADDAYELLPTGEHSVVIGNGADAVSTKISMSFQFQ</sequence>
<dbReference type="GO" id="GO:0045493">
    <property type="term" value="P:xylan catabolic process"/>
    <property type="evidence" value="ECO:0007669"/>
    <property type="project" value="InterPro"/>
</dbReference>
<dbReference type="InterPro" id="IPR013783">
    <property type="entry name" value="Ig-like_fold"/>
</dbReference>
<evidence type="ECO:0000256" key="3">
    <source>
        <dbReference type="ARBA" id="ARBA00023295"/>
    </source>
</evidence>
<comment type="caution">
    <text evidence="6">The sequence shown here is derived from an EMBL/GenBank/DDBJ whole genome shotgun (WGS) entry which is preliminary data.</text>
</comment>
<dbReference type="InterPro" id="IPR002772">
    <property type="entry name" value="Glyco_hydro_3_C"/>
</dbReference>
<evidence type="ECO:0000259" key="5">
    <source>
        <dbReference type="SMART" id="SM01217"/>
    </source>
</evidence>
<gene>
    <name evidence="6" type="ORF">GIB67_024842</name>
</gene>
<proteinExistence type="predicted"/>
<dbReference type="Proteomes" id="UP000541444">
    <property type="component" value="Unassembled WGS sequence"/>
</dbReference>
<keyword evidence="1 4" id="KW-0732">Signal</keyword>
<feature type="signal peptide" evidence="4">
    <location>
        <begin position="1"/>
        <end position="22"/>
    </location>
</feature>